<protein>
    <recommendedName>
        <fullName evidence="3">Roadblock/LAMTOR2 domain-containing protein</fullName>
    </recommendedName>
</protein>
<comment type="caution">
    <text evidence="1">The sequence shown here is derived from an EMBL/GenBank/DDBJ whole genome shotgun (WGS) entry which is preliminary data.</text>
</comment>
<gene>
    <name evidence="1" type="ORF">GCM10023203_23750</name>
</gene>
<evidence type="ECO:0008006" key="3">
    <source>
        <dbReference type="Google" id="ProtNLM"/>
    </source>
</evidence>
<organism evidence="1 2">
    <name type="scientific">Actinomycetospora straminea</name>
    <dbReference type="NCBI Taxonomy" id="663607"/>
    <lineage>
        <taxon>Bacteria</taxon>
        <taxon>Bacillati</taxon>
        <taxon>Actinomycetota</taxon>
        <taxon>Actinomycetes</taxon>
        <taxon>Pseudonocardiales</taxon>
        <taxon>Pseudonocardiaceae</taxon>
        <taxon>Actinomycetospora</taxon>
    </lineage>
</organism>
<proteinExistence type="predicted"/>
<name>A0ABP9ED31_9PSEU</name>
<dbReference type="Proteomes" id="UP001500457">
    <property type="component" value="Unassembled WGS sequence"/>
</dbReference>
<keyword evidence="2" id="KW-1185">Reference proteome</keyword>
<dbReference type="Gene3D" id="3.40.50.1000">
    <property type="entry name" value="HAD superfamily/HAD-like"/>
    <property type="match status" value="1"/>
</dbReference>
<dbReference type="EMBL" id="BAABHQ010000005">
    <property type="protein sequence ID" value="GAA4873181.1"/>
    <property type="molecule type" value="Genomic_DNA"/>
</dbReference>
<dbReference type="InterPro" id="IPR023214">
    <property type="entry name" value="HAD_sf"/>
</dbReference>
<evidence type="ECO:0000313" key="2">
    <source>
        <dbReference type="Proteomes" id="UP001500457"/>
    </source>
</evidence>
<reference evidence="2" key="1">
    <citation type="journal article" date="2019" name="Int. J. Syst. Evol. Microbiol.">
        <title>The Global Catalogue of Microorganisms (GCM) 10K type strain sequencing project: providing services to taxonomists for standard genome sequencing and annotation.</title>
        <authorList>
            <consortium name="The Broad Institute Genomics Platform"/>
            <consortium name="The Broad Institute Genome Sequencing Center for Infectious Disease"/>
            <person name="Wu L."/>
            <person name="Ma J."/>
        </authorList>
    </citation>
    <scope>NUCLEOTIDE SEQUENCE [LARGE SCALE GENOMIC DNA]</scope>
    <source>
        <strain evidence="2">JCM 17983</strain>
    </source>
</reference>
<dbReference type="RefSeq" id="WP_274230646.1">
    <property type="nucleotide sequence ID" value="NZ_BAABHQ010000005.1"/>
</dbReference>
<accession>A0ABP9ED31</accession>
<evidence type="ECO:0000313" key="1">
    <source>
        <dbReference type="EMBL" id="GAA4873181.1"/>
    </source>
</evidence>
<sequence>MDTDDALWGALDRVAETPTLLVACAFDGALAPDEGDPDQARAEQVSSEALNVLMALPATTVAVVSDRPADEVAELMFLSGSKGGARVVAPAGLGALRDEVGATALVAVGVAADGGTGDVVVGVGEDGAPAPYAVEDVDDVAELLEELASLRRRLSMY</sequence>